<accession>A0A437AA25</accession>
<dbReference type="Proteomes" id="UP000283090">
    <property type="component" value="Unassembled WGS sequence"/>
</dbReference>
<reference evidence="3 4" key="1">
    <citation type="submission" date="2019-01" db="EMBL/GenBank/DDBJ databases">
        <title>Intercellular communication is required for trap formation in the nematode-trapping fungus Duddingtonia flagrans.</title>
        <authorList>
            <person name="Youssar L."/>
            <person name="Wernet V."/>
            <person name="Hensel N."/>
            <person name="Hildebrandt H.-G."/>
            <person name="Fischer R."/>
        </authorList>
    </citation>
    <scope>NUCLEOTIDE SEQUENCE [LARGE SCALE GENOMIC DNA]</scope>
    <source>
        <strain evidence="3 4">CBS H-5679</strain>
    </source>
</reference>
<proteinExistence type="predicted"/>
<dbReference type="GeneID" id="93584492"/>
<evidence type="ECO:0000313" key="4">
    <source>
        <dbReference type="Proteomes" id="UP000283090"/>
    </source>
</evidence>
<organism evidence="3 4">
    <name type="scientific">Arthrobotrys flagrans</name>
    <name type="common">Nematode-trapping fungus</name>
    <name type="synonym">Trichothecium flagrans</name>
    <dbReference type="NCBI Taxonomy" id="97331"/>
    <lineage>
        <taxon>Eukaryota</taxon>
        <taxon>Fungi</taxon>
        <taxon>Dikarya</taxon>
        <taxon>Ascomycota</taxon>
        <taxon>Pezizomycotina</taxon>
        <taxon>Orbiliomycetes</taxon>
        <taxon>Orbiliales</taxon>
        <taxon>Orbiliaceae</taxon>
        <taxon>Arthrobotrys</taxon>
    </lineage>
</organism>
<dbReference type="InterPro" id="IPR036047">
    <property type="entry name" value="F-box-like_dom_sf"/>
</dbReference>
<dbReference type="SUPFAM" id="SSF81383">
    <property type="entry name" value="F-box domain"/>
    <property type="match status" value="1"/>
</dbReference>
<protein>
    <recommendedName>
        <fullName evidence="2">F-box domain-containing protein</fullName>
    </recommendedName>
</protein>
<sequence>MPTTLAALPTELHEQILHHLPWHDHFLAASVLPLWSSLLQTTPFRQKRHYDDLRNLWHFTPSSCVSNLIFNRTAPKRRVLKDVVSKLHLHALLDRRALEISMERNGPPKIVMNIPKPEQIWPDDPTPGEEGGEGKEGEAATAGEDTSSLRSDFSSSHDRDLSVTSYNITSSPLLLSDTVVYTIGPDKDYPVFDDRFAPQPHSSEIYENTTVRFPVPLDYPLLLGNEKPQSLMGMVEDVVSYMNGCFETEGNAEWMRAVFVGFGEVHHTDEVHFEIRYGK</sequence>
<dbReference type="PROSITE" id="PS50181">
    <property type="entry name" value="FBOX"/>
    <property type="match status" value="1"/>
</dbReference>
<dbReference type="EMBL" id="SAEB01000003">
    <property type="protein sequence ID" value="RVD87981.1"/>
    <property type="molecule type" value="Genomic_DNA"/>
</dbReference>
<dbReference type="VEuPathDB" id="FungiDB:DFL_002181"/>
<name>A0A437AA25_ARTFL</name>
<feature type="domain" description="F-box" evidence="2">
    <location>
        <begin position="2"/>
        <end position="53"/>
    </location>
</feature>
<evidence type="ECO:0000256" key="1">
    <source>
        <dbReference type="SAM" id="MobiDB-lite"/>
    </source>
</evidence>
<keyword evidence="4" id="KW-1185">Reference proteome</keyword>
<dbReference type="AlphaFoldDB" id="A0A437AA25"/>
<gene>
    <name evidence="3" type="ORF">DFL_002181</name>
</gene>
<evidence type="ECO:0000259" key="2">
    <source>
        <dbReference type="PROSITE" id="PS50181"/>
    </source>
</evidence>
<evidence type="ECO:0000313" key="3">
    <source>
        <dbReference type="EMBL" id="RVD87981.1"/>
    </source>
</evidence>
<feature type="region of interest" description="Disordered" evidence="1">
    <location>
        <begin position="109"/>
        <end position="159"/>
    </location>
</feature>
<comment type="caution">
    <text evidence="3">The sequence shown here is derived from an EMBL/GenBank/DDBJ whole genome shotgun (WGS) entry which is preliminary data.</text>
</comment>
<dbReference type="InterPro" id="IPR001810">
    <property type="entry name" value="F-box_dom"/>
</dbReference>
<dbReference type="RefSeq" id="XP_067493525.1">
    <property type="nucleotide sequence ID" value="XM_067630931.1"/>
</dbReference>
<dbReference type="OrthoDB" id="5393049at2759"/>
<feature type="compositionally biased region" description="Low complexity" evidence="1">
    <location>
        <begin position="139"/>
        <end position="154"/>
    </location>
</feature>